<feature type="transmembrane region" description="Helical" evidence="7">
    <location>
        <begin position="178"/>
        <end position="204"/>
    </location>
</feature>
<feature type="transmembrane region" description="Helical" evidence="7">
    <location>
        <begin position="113"/>
        <end position="131"/>
    </location>
</feature>
<feature type="transmembrane region" description="Helical" evidence="7">
    <location>
        <begin position="87"/>
        <end position="107"/>
    </location>
</feature>
<dbReference type="InterPro" id="IPR006685">
    <property type="entry name" value="MscS_channel_2nd"/>
</dbReference>
<comment type="subcellular location">
    <subcellularLocation>
        <location evidence="1">Cell membrane</location>
        <topology evidence="1">Multi-pass membrane protein</topology>
    </subcellularLocation>
</comment>
<dbReference type="Pfam" id="PF21088">
    <property type="entry name" value="MS_channel_1st"/>
    <property type="match status" value="1"/>
</dbReference>
<feature type="transmembrane region" description="Helical" evidence="7">
    <location>
        <begin position="32"/>
        <end position="57"/>
    </location>
</feature>
<evidence type="ECO:0000259" key="8">
    <source>
        <dbReference type="Pfam" id="PF00924"/>
    </source>
</evidence>
<dbReference type="Gene3D" id="1.10.287.1260">
    <property type="match status" value="1"/>
</dbReference>
<dbReference type="PANTHER" id="PTHR30347">
    <property type="entry name" value="POTASSIUM CHANNEL RELATED"/>
    <property type="match status" value="1"/>
</dbReference>
<protein>
    <submittedName>
        <fullName evidence="11">Potassium efflux system KefA protein / Small-conductance mechanosensitive channel</fullName>
    </submittedName>
</protein>
<feature type="transmembrane region" description="Helical" evidence="7">
    <location>
        <begin position="143"/>
        <end position="166"/>
    </location>
</feature>
<dbReference type="InterPro" id="IPR010920">
    <property type="entry name" value="LSM_dom_sf"/>
</dbReference>
<dbReference type="SUPFAM" id="SSF82861">
    <property type="entry name" value="Mechanosensitive channel protein MscS (YggB), transmembrane region"/>
    <property type="match status" value="1"/>
</dbReference>
<feature type="transmembrane region" description="Helical" evidence="7">
    <location>
        <begin position="225"/>
        <end position="244"/>
    </location>
</feature>
<dbReference type="Pfam" id="PF00924">
    <property type="entry name" value="MS_channel_2nd"/>
    <property type="match status" value="1"/>
</dbReference>
<dbReference type="Gene3D" id="3.30.70.100">
    <property type="match status" value="1"/>
</dbReference>
<dbReference type="Gene3D" id="2.30.30.60">
    <property type="match status" value="1"/>
</dbReference>
<reference evidence="11" key="1">
    <citation type="submission" date="2018-06" db="EMBL/GenBank/DDBJ databases">
        <authorList>
            <person name="Zhirakovskaya E."/>
        </authorList>
    </citation>
    <scope>NUCLEOTIDE SEQUENCE</scope>
</reference>
<keyword evidence="6 7" id="KW-0472">Membrane</keyword>
<evidence type="ECO:0000256" key="2">
    <source>
        <dbReference type="ARBA" id="ARBA00008017"/>
    </source>
</evidence>
<feature type="domain" description="Mechanosensitive ion channel MscS C-terminal" evidence="9">
    <location>
        <begin position="341"/>
        <end position="424"/>
    </location>
</feature>
<feature type="domain" description="Mechanosensitive ion channel transmembrane helices 2/3" evidence="10">
    <location>
        <begin position="224"/>
        <end position="265"/>
    </location>
</feature>
<dbReference type="SUPFAM" id="SSF82689">
    <property type="entry name" value="Mechanosensitive channel protein MscS (YggB), C-terminal domain"/>
    <property type="match status" value="1"/>
</dbReference>
<evidence type="ECO:0000256" key="1">
    <source>
        <dbReference type="ARBA" id="ARBA00004651"/>
    </source>
</evidence>
<keyword evidence="4 7" id="KW-0812">Transmembrane</keyword>
<dbReference type="InterPro" id="IPR011066">
    <property type="entry name" value="MscS_channel_C_sf"/>
</dbReference>
<evidence type="ECO:0000256" key="5">
    <source>
        <dbReference type="ARBA" id="ARBA00022989"/>
    </source>
</evidence>
<dbReference type="InterPro" id="IPR011014">
    <property type="entry name" value="MscS_channel_TM-2"/>
</dbReference>
<evidence type="ECO:0000313" key="11">
    <source>
        <dbReference type="EMBL" id="VAW01675.1"/>
    </source>
</evidence>
<evidence type="ECO:0000259" key="9">
    <source>
        <dbReference type="Pfam" id="PF21082"/>
    </source>
</evidence>
<dbReference type="SUPFAM" id="SSF50182">
    <property type="entry name" value="Sm-like ribonucleoproteins"/>
    <property type="match status" value="1"/>
</dbReference>
<evidence type="ECO:0000256" key="7">
    <source>
        <dbReference type="SAM" id="Phobius"/>
    </source>
</evidence>
<dbReference type="EMBL" id="UOEC01000188">
    <property type="protein sequence ID" value="VAW01675.1"/>
    <property type="molecule type" value="Genomic_DNA"/>
</dbReference>
<dbReference type="PANTHER" id="PTHR30347:SF1">
    <property type="entry name" value="MECHANOSENSITIVE CHANNEL MSCK"/>
    <property type="match status" value="1"/>
</dbReference>
<gene>
    <name evidence="11" type="ORF">MNBD_ALPHA08-1105</name>
</gene>
<keyword evidence="3" id="KW-1003">Cell membrane</keyword>
<comment type="similarity">
    <text evidence="2">Belongs to the MscS (TC 1.A.23) family.</text>
</comment>
<dbReference type="InterPro" id="IPR049142">
    <property type="entry name" value="MS_channel_1st"/>
</dbReference>
<sequence length="445" mass="49057">MEQDVAEKAVTGFLDSVLKWFNEFGISFSETMFVWTFSQLALIVVAWFLAVIFTRVLDGPLEAQMRKIHGNRTLLRILVVFRRAMRAFLLVVILWLIIAAIMQVSIFTSRRQLVVSAASLATAWLIISIASKFIRNGFFSKTVAIVAWTVAALNILGLLPATITMLDAAGIQFDSFRLSLLVVFKGAVVFSLLVWLAIVVGKFADERIRAIEDLTPSLKVLAGKLIKAGLLVTAVFGGLSLIGIDFSALAVFGGAVGLGIGFGLQKVVSNLISGVILLTDKSIKPGDVITVGDTYGRIDQLAARYVSVRARDGREYLVPNEDLITSQVINWTFSEQNVRLDVNFGVSYNADPFEVREVAKKACVKVARVMKNPGPVCHITEFGDSSINLILRFWVCDPDNGTTNVRGDVFLELWSALKEANIEIPYPHRQMLISEPVQVKTTSRR</sequence>
<dbReference type="GO" id="GO:0055085">
    <property type="term" value="P:transmembrane transport"/>
    <property type="evidence" value="ECO:0007669"/>
    <property type="project" value="InterPro"/>
</dbReference>
<organism evidence="11">
    <name type="scientific">hydrothermal vent metagenome</name>
    <dbReference type="NCBI Taxonomy" id="652676"/>
    <lineage>
        <taxon>unclassified sequences</taxon>
        <taxon>metagenomes</taxon>
        <taxon>ecological metagenomes</taxon>
    </lineage>
</organism>
<evidence type="ECO:0000256" key="4">
    <source>
        <dbReference type="ARBA" id="ARBA00022692"/>
    </source>
</evidence>
<dbReference type="InterPro" id="IPR052702">
    <property type="entry name" value="MscS-like_channel"/>
</dbReference>
<proteinExistence type="inferred from homology"/>
<dbReference type="GO" id="GO:0005886">
    <property type="term" value="C:plasma membrane"/>
    <property type="evidence" value="ECO:0007669"/>
    <property type="project" value="UniProtKB-SubCell"/>
</dbReference>
<accession>A0A3B0S5L8</accession>
<keyword evidence="5 7" id="KW-1133">Transmembrane helix</keyword>
<evidence type="ECO:0000256" key="3">
    <source>
        <dbReference type="ARBA" id="ARBA00022475"/>
    </source>
</evidence>
<dbReference type="InterPro" id="IPR049278">
    <property type="entry name" value="MS_channel_C"/>
</dbReference>
<feature type="domain" description="Mechanosensitive ion channel MscS" evidence="8">
    <location>
        <begin position="267"/>
        <end position="332"/>
    </location>
</feature>
<dbReference type="Pfam" id="PF21082">
    <property type="entry name" value="MS_channel_3rd"/>
    <property type="match status" value="1"/>
</dbReference>
<name>A0A3B0S5L8_9ZZZZ</name>
<evidence type="ECO:0000256" key="6">
    <source>
        <dbReference type="ARBA" id="ARBA00023136"/>
    </source>
</evidence>
<evidence type="ECO:0000259" key="10">
    <source>
        <dbReference type="Pfam" id="PF21088"/>
    </source>
</evidence>
<dbReference type="AlphaFoldDB" id="A0A3B0S5L8"/>
<dbReference type="InterPro" id="IPR023408">
    <property type="entry name" value="MscS_beta-dom_sf"/>
</dbReference>